<dbReference type="Proteomes" id="UP000789525">
    <property type="component" value="Unassembled WGS sequence"/>
</dbReference>
<protein>
    <submittedName>
        <fullName evidence="1">15727_t:CDS:1</fullName>
    </submittedName>
</protein>
<reference evidence="1" key="1">
    <citation type="submission" date="2021-06" db="EMBL/GenBank/DDBJ databases">
        <authorList>
            <person name="Kallberg Y."/>
            <person name="Tangrot J."/>
            <person name="Rosling A."/>
        </authorList>
    </citation>
    <scope>NUCLEOTIDE SEQUENCE</scope>
    <source>
        <strain evidence="1">CL356</strain>
    </source>
</reference>
<dbReference type="EMBL" id="CAJVPT010000931">
    <property type="protein sequence ID" value="CAG8453280.1"/>
    <property type="molecule type" value="Genomic_DNA"/>
</dbReference>
<keyword evidence="2" id="KW-1185">Reference proteome</keyword>
<gene>
    <name evidence="1" type="ORF">ACOLOM_LOCUS850</name>
</gene>
<evidence type="ECO:0000313" key="1">
    <source>
        <dbReference type="EMBL" id="CAG8453280.1"/>
    </source>
</evidence>
<organism evidence="1 2">
    <name type="scientific">Acaulospora colombiana</name>
    <dbReference type="NCBI Taxonomy" id="27376"/>
    <lineage>
        <taxon>Eukaryota</taxon>
        <taxon>Fungi</taxon>
        <taxon>Fungi incertae sedis</taxon>
        <taxon>Mucoromycota</taxon>
        <taxon>Glomeromycotina</taxon>
        <taxon>Glomeromycetes</taxon>
        <taxon>Diversisporales</taxon>
        <taxon>Acaulosporaceae</taxon>
        <taxon>Acaulospora</taxon>
    </lineage>
</organism>
<evidence type="ECO:0000313" key="2">
    <source>
        <dbReference type="Proteomes" id="UP000789525"/>
    </source>
</evidence>
<sequence>MSNPVESAKIDRENLGGTDDNGGGNNQQTLVKRKRLTQACDACRKKKVKCSGEKPCNNCTRLGLSCTYLPSTRKRGPRVGLVESLEKRLLQMERLLQPLKEQGLVDEESDSQTPGPTAKKPRLNSTELYSADSFANVADNRLYSNPNSSKQDSQPEECIAHSKDTKSHSDFQSPATRFNSHSEQLHSYYSQSPQSSSSSPQLSTPAEHHSPVMEQTKTCEEPQDETIPLIKAENGDERTLIFFGNTAAVPGFRDVKDLESCHKKVNDMEKTLRKQMSTSTTSEKATPIMTPPPMHVSMLNWQNGHPTRDIVDNLASCFFRHVDNQFPMLHEATFKRQLRQGKVSPFLVLSMCAVSARFSDHPRIKVDPPYLSGERFATLATQMIIPSLDKPSVEHVQDDALQYFLKSIHSTHRAYLWFNKGAKKMAQELGLHKVDDPFSNASNKKDSEQAFIRKETLRRTFWACFMLDRFSACALGRPTLIVEDDCDVRFPCVESIWNNDHPFASPAFGEYFKEDYIKHSTLFNLSTTGIFANFCSIITLLGRVSQHVNRSKPSCALPSWDSNSEFAILESELEEWYLKIAPEYEYSKEKLIIFNSTGSGVLFASTHLFYYAVVVVLNRPNFIALQNDDIPMIHKDFLLRSAERCSTAAKRVTSIATDAIQYGIHYMCPFTLYPVFATATIHVNDSFNEDESVANKAKERLKIHKKYMSDLGPIWAMANKLCWMIEEMCNLRNEQSDPKCSHDAFFFNSKKRTQPRTELMSTSTDAGFMTLWNRTNNSILESNVNNNSTFDASFSDQLSPRWFLNGFNDNSIIGDSLTNFLRSQLPISPGSLIRYNKKDNGENEDDYFSQDMTLYGNNNLSYMYDPAILDMPVGQAIPEWLPGRFIQSNRQTNKQWIDVDPMIQNSVNPIPLPSNVIEHLDRHI</sequence>
<name>A0ACA9K582_9GLOM</name>
<accession>A0ACA9K582</accession>
<proteinExistence type="predicted"/>
<comment type="caution">
    <text evidence="1">The sequence shown here is derived from an EMBL/GenBank/DDBJ whole genome shotgun (WGS) entry which is preliminary data.</text>
</comment>